<keyword evidence="2" id="KW-1133">Transmembrane helix</keyword>
<feature type="transmembrane region" description="Helical" evidence="2">
    <location>
        <begin position="6"/>
        <end position="28"/>
    </location>
</feature>
<evidence type="ECO:0000256" key="2">
    <source>
        <dbReference type="SAM" id="Phobius"/>
    </source>
</evidence>
<keyword evidence="2" id="KW-0812">Transmembrane</keyword>
<dbReference type="EMBL" id="FOPZ01000024">
    <property type="protein sequence ID" value="SFH74937.1"/>
    <property type="molecule type" value="Genomic_DNA"/>
</dbReference>
<feature type="region of interest" description="Disordered" evidence="1">
    <location>
        <begin position="38"/>
        <end position="65"/>
    </location>
</feature>
<reference evidence="3 4" key="1">
    <citation type="submission" date="2016-10" db="EMBL/GenBank/DDBJ databases">
        <authorList>
            <person name="Varghese N."/>
            <person name="Submissions S."/>
        </authorList>
    </citation>
    <scope>NUCLEOTIDE SEQUENCE [LARGE SCALE GENOMIC DNA]</scope>
    <source>
        <strain evidence="3 4">CGMCC 1.6377</strain>
    </source>
</reference>
<evidence type="ECO:0000313" key="4">
    <source>
        <dbReference type="Proteomes" id="UP000323537"/>
    </source>
</evidence>
<dbReference type="RefSeq" id="WP_149785532.1">
    <property type="nucleotide sequence ID" value="NZ_BAAADP010000003.1"/>
</dbReference>
<evidence type="ECO:0000256" key="1">
    <source>
        <dbReference type="SAM" id="MobiDB-lite"/>
    </source>
</evidence>
<dbReference type="AlphaFoldDB" id="A0A1I3CKB6"/>
<proteinExistence type="predicted"/>
<evidence type="ECO:0000313" key="3">
    <source>
        <dbReference type="EMBL" id="SFH74937.1"/>
    </source>
</evidence>
<gene>
    <name evidence="3" type="ORF">SAMN04488066_1244</name>
</gene>
<keyword evidence="4" id="KW-1185">Reference proteome</keyword>
<keyword evidence="2" id="KW-0472">Membrane</keyword>
<name>A0A1I3CKB6_9EURY</name>
<dbReference type="OrthoDB" id="323870at2157"/>
<protein>
    <submittedName>
        <fullName evidence="3">Uncharacterized protein</fullName>
    </submittedName>
</protein>
<feature type="compositionally biased region" description="Acidic residues" evidence="1">
    <location>
        <begin position="49"/>
        <end position="58"/>
    </location>
</feature>
<accession>A0A1I3CKB6</accession>
<feature type="compositionally biased region" description="Basic and acidic residues" evidence="1">
    <location>
        <begin position="39"/>
        <end position="48"/>
    </location>
</feature>
<dbReference type="Proteomes" id="UP000323537">
    <property type="component" value="Unassembled WGS sequence"/>
</dbReference>
<organism evidence="3 4">
    <name type="scientific">Halorubrum aquaticum</name>
    <dbReference type="NCBI Taxonomy" id="387340"/>
    <lineage>
        <taxon>Archaea</taxon>
        <taxon>Methanobacteriati</taxon>
        <taxon>Methanobacteriota</taxon>
        <taxon>Stenosarchaea group</taxon>
        <taxon>Halobacteria</taxon>
        <taxon>Halobacteriales</taxon>
        <taxon>Haloferacaceae</taxon>
        <taxon>Halorubrum</taxon>
    </lineage>
</organism>
<sequence length="65" mass="6969">MNGLVPITGIAAIVATALMVIAMLYLVWLSMGDGTHAPNLDHDRPEFADRDDEEEQPEVTDGSSA</sequence>